<dbReference type="PANTHER" id="PTHR42850:SF4">
    <property type="entry name" value="ZINC-DEPENDENT ENDOPOLYPHOSPHATASE"/>
    <property type="match status" value="1"/>
</dbReference>
<keyword evidence="3" id="KW-1185">Reference proteome</keyword>
<dbReference type="OrthoDB" id="9807890at2"/>
<proteinExistence type="predicted"/>
<evidence type="ECO:0000313" key="2">
    <source>
        <dbReference type="EMBL" id="SMO35595.1"/>
    </source>
</evidence>
<dbReference type="PRINTS" id="PR00114">
    <property type="entry name" value="STPHPHTASE"/>
</dbReference>
<dbReference type="EMBL" id="FXTO01000001">
    <property type="protein sequence ID" value="SMO35595.1"/>
    <property type="molecule type" value="Genomic_DNA"/>
</dbReference>
<dbReference type="Pfam" id="PF00149">
    <property type="entry name" value="Metallophos"/>
    <property type="match status" value="1"/>
</dbReference>
<dbReference type="PANTHER" id="PTHR42850">
    <property type="entry name" value="METALLOPHOSPHOESTERASE"/>
    <property type="match status" value="1"/>
</dbReference>
<dbReference type="GO" id="GO:0008803">
    <property type="term" value="F:bis(5'-nucleosyl)-tetraphosphatase (symmetrical) activity"/>
    <property type="evidence" value="ECO:0007669"/>
    <property type="project" value="TreeGrafter"/>
</dbReference>
<dbReference type="Gene3D" id="3.60.21.10">
    <property type="match status" value="1"/>
</dbReference>
<accession>A0A521ALB3</accession>
<dbReference type="GO" id="GO:0016791">
    <property type="term" value="F:phosphatase activity"/>
    <property type="evidence" value="ECO:0007669"/>
    <property type="project" value="TreeGrafter"/>
</dbReference>
<feature type="domain" description="Calcineurin-like phosphoesterase" evidence="1">
    <location>
        <begin position="5"/>
        <end position="203"/>
    </location>
</feature>
<dbReference type="InterPro" id="IPR004843">
    <property type="entry name" value="Calcineurin-like_PHP"/>
</dbReference>
<protein>
    <submittedName>
        <fullName evidence="2">Serine/threonine protein phosphatase 1</fullName>
    </submittedName>
</protein>
<dbReference type="InterPro" id="IPR006186">
    <property type="entry name" value="Ser/Thr-sp_prot-phosphatase"/>
</dbReference>
<evidence type="ECO:0000259" key="1">
    <source>
        <dbReference type="Pfam" id="PF00149"/>
    </source>
</evidence>
<dbReference type="GO" id="GO:0005737">
    <property type="term" value="C:cytoplasm"/>
    <property type="evidence" value="ECO:0007669"/>
    <property type="project" value="TreeGrafter"/>
</dbReference>
<reference evidence="2 3" key="1">
    <citation type="submission" date="2017-05" db="EMBL/GenBank/DDBJ databases">
        <authorList>
            <person name="Varghese N."/>
            <person name="Submissions S."/>
        </authorList>
    </citation>
    <scope>NUCLEOTIDE SEQUENCE [LARGE SCALE GENOMIC DNA]</scope>
    <source>
        <strain evidence="2 3">DSM 29506</strain>
    </source>
</reference>
<dbReference type="GO" id="GO:0110154">
    <property type="term" value="P:RNA decapping"/>
    <property type="evidence" value="ECO:0007669"/>
    <property type="project" value="TreeGrafter"/>
</dbReference>
<dbReference type="InterPro" id="IPR050126">
    <property type="entry name" value="Ap4A_hydrolase"/>
</dbReference>
<dbReference type="AlphaFoldDB" id="A0A521ALB3"/>
<gene>
    <name evidence="2" type="ORF">SAMN06265173_101245</name>
</gene>
<dbReference type="InterPro" id="IPR029052">
    <property type="entry name" value="Metallo-depent_PP-like"/>
</dbReference>
<dbReference type="CDD" id="cd00144">
    <property type="entry name" value="MPP_PPP_family"/>
    <property type="match status" value="1"/>
</dbReference>
<dbReference type="RefSeq" id="WP_142491554.1">
    <property type="nucleotide sequence ID" value="NZ_FXTO01000001.1"/>
</dbReference>
<evidence type="ECO:0000313" key="3">
    <source>
        <dbReference type="Proteomes" id="UP000316030"/>
    </source>
</evidence>
<dbReference type="SUPFAM" id="SSF56300">
    <property type="entry name" value="Metallo-dependent phosphatases"/>
    <property type="match status" value="1"/>
</dbReference>
<organism evidence="2 3">
    <name type="scientific">Thalassovita litoralis</name>
    <dbReference type="NCBI Taxonomy" id="1010611"/>
    <lineage>
        <taxon>Bacteria</taxon>
        <taxon>Pseudomonadati</taxon>
        <taxon>Pseudomonadota</taxon>
        <taxon>Alphaproteobacteria</taxon>
        <taxon>Rhodobacterales</taxon>
        <taxon>Roseobacteraceae</taxon>
        <taxon>Thalassovita</taxon>
    </lineage>
</organism>
<dbReference type="Proteomes" id="UP000316030">
    <property type="component" value="Unassembled WGS sequence"/>
</dbReference>
<name>A0A521ALB3_9RHOB</name>
<sequence>MTTPPVYAVGDIHGQFDMLQRALRQIEKDGGTDAKIVFLGDLVDRGTGSRQVIECLIEGQAQGRDWTVLTGNHDDLFVGFMDSGAVHDPRVKSGVPWHGPRIGGLPTLASYGIGGLDRDPAALWDDARRAVPPEHVEFLRELPSHLLLGDLLFVHAGIRPGLPLEQQNRDDMMWIRGEFLEDPRPYPWLVVHGHSAVEIAEHRGNRVNLDSGAGYDRPITAAVFENGGVWTLDAFGRMPLEPIDRQTM</sequence>